<gene>
    <name evidence="4" type="ORF">SOCE836_092170</name>
</gene>
<organism evidence="4 5">
    <name type="scientific">Sorangium cellulosum</name>
    <name type="common">Polyangium cellulosum</name>
    <dbReference type="NCBI Taxonomy" id="56"/>
    <lineage>
        <taxon>Bacteria</taxon>
        <taxon>Pseudomonadati</taxon>
        <taxon>Myxococcota</taxon>
        <taxon>Polyangia</taxon>
        <taxon>Polyangiales</taxon>
        <taxon>Polyangiaceae</taxon>
        <taxon>Sorangium</taxon>
    </lineage>
</organism>
<evidence type="ECO:0000256" key="2">
    <source>
        <dbReference type="SAM" id="SignalP"/>
    </source>
</evidence>
<dbReference type="Gene3D" id="3.40.50.1110">
    <property type="entry name" value="SGNH hydrolase"/>
    <property type="match status" value="1"/>
</dbReference>
<sequence>MKPITSWPVVAGLVVIALGCSGGSAGAGGAGAAGADGAGAAGAGGGAGGTSDGGGMDGAVAGTGGTTSAAGTGGSLAGTGGGGDGGGAAAGGSGGDSGAQGGAGGSAGSTYRPCPTDGTACKIMPFGDSITDGYNGDTPGGYRVELFRLAHAAGKNITFVGSGSNGPNTVGGVAFPHNHEGHSGWTIAPAGGRSGISTLVSTVMPQYKPDIVLLMIGTNDAIDNYDMPNAPKRLGALIDSIYAQLPDVLIVVAAPVPSRGDASKGDDTALSARIKTYDDAIPAVVKARADAGRHIISVDMYTPFNPNKTTLLEDQWHPNLQGYVLLGEQWYAALQPLL</sequence>
<dbReference type="InterPro" id="IPR036514">
    <property type="entry name" value="SGNH_hydro_sf"/>
</dbReference>
<dbReference type="PANTHER" id="PTHR30383:SF5">
    <property type="entry name" value="SGNH HYDROLASE-TYPE ESTERASE DOMAIN-CONTAINING PROTEIN"/>
    <property type="match status" value="1"/>
</dbReference>
<dbReference type="RefSeq" id="WP_129579720.1">
    <property type="nucleotide sequence ID" value="NZ_CP012672.1"/>
</dbReference>
<name>A0A4P2R2V4_SORCE</name>
<dbReference type="GO" id="GO:0004622">
    <property type="term" value="F:phosphatidylcholine lysophospholipase activity"/>
    <property type="evidence" value="ECO:0007669"/>
    <property type="project" value="TreeGrafter"/>
</dbReference>
<evidence type="ECO:0000313" key="4">
    <source>
        <dbReference type="EMBL" id="AUX36998.1"/>
    </source>
</evidence>
<dbReference type="EMBL" id="CP012672">
    <property type="protein sequence ID" value="AUX36998.1"/>
    <property type="molecule type" value="Genomic_DNA"/>
</dbReference>
<accession>A0A4P2R2V4</accession>
<dbReference type="PANTHER" id="PTHR30383">
    <property type="entry name" value="THIOESTERASE 1/PROTEASE 1/LYSOPHOSPHOLIPASE L1"/>
    <property type="match status" value="1"/>
</dbReference>
<feature type="signal peptide" evidence="2">
    <location>
        <begin position="1"/>
        <end position="27"/>
    </location>
</feature>
<keyword evidence="2" id="KW-0732">Signal</keyword>
<dbReference type="InterPro" id="IPR013830">
    <property type="entry name" value="SGNH_hydro"/>
</dbReference>
<dbReference type="AlphaFoldDB" id="A0A4P2R2V4"/>
<evidence type="ECO:0000256" key="1">
    <source>
        <dbReference type="SAM" id="MobiDB-lite"/>
    </source>
</evidence>
<evidence type="ECO:0000313" key="5">
    <source>
        <dbReference type="Proteomes" id="UP000295497"/>
    </source>
</evidence>
<dbReference type="PROSITE" id="PS51257">
    <property type="entry name" value="PROKAR_LIPOPROTEIN"/>
    <property type="match status" value="1"/>
</dbReference>
<reference evidence="4 5" key="1">
    <citation type="submission" date="2015-09" db="EMBL/GenBank/DDBJ databases">
        <title>Sorangium comparison.</title>
        <authorList>
            <person name="Zaburannyi N."/>
            <person name="Bunk B."/>
            <person name="Overmann J."/>
            <person name="Mueller R."/>
        </authorList>
    </citation>
    <scope>NUCLEOTIDE SEQUENCE [LARGE SCALE GENOMIC DNA]</scope>
    <source>
        <strain evidence="4 5">So ce836</strain>
    </source>
</reference>
<feature type="chain" id="PRO_5020722432" description="SGNH hydrolase-type esterase domain-containing protein" evidence="2">
    <location>
        <begin position="28"/>
        <end position="338"/>
    </location>
</feature>
<feature type="domain" description="SGNH hydrolase-type esterase" evidence="3">
    <location>
        <begin position="126"/>
        <end position="323"/>
    </location>
</feature>
<proteinExistence type="predicted"/>
<dbReference type="Pfam" id="PF13472">
    <property type="entry name" value="Lipase_GDSL_2"/>
    <property type="match status" value="1"/>
</dbReference>
<dbReference type="CDD" id="cd01833">
    <property type="entry name" value="XynB_like"/>
    <property type="match status" value="1"/>
</dbReference>
<dbReference type="SUPFAM" id="SSF52266">
    <property type="entry name" value="SGNH hydrolase"/>
    <property type="match status" value="1"/>
</dbReference>
<feature type="region of interest" description="Disordered" evidence="1">
    <location>
        <begin position="85"/>
        <end position="110"/>
    </location>
</feature>
<protein>
    <recommendedName>
        <fullName evidence="3">SGNH hydrolase-type esterase domain-containing protein</fullName>
    </recommendedName>
</protein>
<dbReference type="Proteomes" id="UP000295497">
    <property type="component" value="Chromosome"/>
</dbReference>
<evidence type="ECO:0000259" key="3">
    <source>
        <dbReference type="Pfam" id="PF13472"/>
    </source>
</evidence>
<dbReference type="InterPro" id="IPR051532">
    <property type="entry name" value="Ester_Hydrolysis_Enzymes"/>
</dbReference>
<feature type="compositionally biased region" description="Gly residues" evidence="1">
    <location>
        <begin position="85"/>
        <end position="107"/>
    </location>
</feature>